<dbReference type="Gene3D" id="3.30.1330.60">
    <property type="entry name" value="OmpA-like domain"/>
    <property type="match status" value="1"/>
</dbReference>
<dbReference type="Proteomes" id="UP000037632">
    <property type="component" value="Unassembled WGS sequence"/>
</dbReference>
<evidence type="ECO:0000313" key="12">
    <source>
        <dbReference type="Proteomes" id="UP000037632"/>
    </source>
</evidence>
<dbReference type="InterPro" id="IPR050330">
    <property type="entry name" value="Bact_OuterMem_StrucFunc"/>
</dbReference>
<feature type="region of interest" description="Disordered" evidence="8">
    <location>
        <begin position="70"/>
        <end position="98"/>
    </location>
</feature>
<feature type="region of interest" description="Disordered" evidence="8">
    <location>
        <begin position="290"/>
        <end position="341"/>
    </location>
</feature>
<dbReference type="Pfam" id="PF13677">
    <property type="entry name" value="MotB_plug"/>
    <property type="match status" value="1"/>
</dbReference>
<dbReference type="Pfam" id="PF00691">
    <property type="entry name" value="OmpA"/>
    <property type="match status" value="1"/>
</dbReference>
<dbReference type="GO" id="GO:0005886">
    <property type="term" value="C:plasma membrane"/>
    <property type="evidence" value="ECO:0007669"/>
    <property type="project" value="UniProtKB-SubCell"/>
</dbReference>
<dbReference type="AlphaFoldDB" id="A0AB34TEJ2"/>
<evidence type="ECO:0000256" key="7">
    <source>
        <dbReference type="PROSITE-ProRule" id="PRU00473"/>
    </source>
</evidence>
<gene>
    <name evidence="11" type="ORF">VL23_17185</name>
</gene>
<keyword evidence="3" id="KW-1003">Cell membrane</keyword>
<evidence type="ECO:0000313" key="11">
    <source>
        <dbReference type="EMBL" id="KOO76287.1"/>
    </source>
</evidence>
<keyword evidence="11" id="KW-0966">Cell projection</keyword>
<accession>A0AB34TEJ2</accession>
<feature type="compositionally biased region" description="Low complexity" evidence="8">
    <location>
        <begin position="305"/>
        <end position="319"/>
    </location>
</feature>
<dbReference type="PANTHER" id="PTHR30329:SF20">
    <property type="entry name" value="EXPORTED PROTEIN"/>
    <property type="match status" value="1"/>
</dbReference>
<evidence type="ECO:0000256" key="1">
    <source>
        <dbReference type="ARBA" id="ARBA00004162"/>
    </source>
</evidence>
<comment type="subcellular location">
    <subcellularLocation>
        <location evidence="1">Cell membrane</location>
        <topology evidence="1">Single-pass membrane protein</topology>
    </subcellularLocation>
</comment>
<dbReference type="CDD" id="cd07185">
    <property type="entry name" value="OmpA_C-like"/>
    <property type="match status" value="1"/>
</dbReference>
<evidence type="ECO:0000256" key="6">
    <source>
        <dbReference type="ARBA" id="ARBA00023136"/>
    </source>
</evidence>
<dbReference type="NCBIfam" id="NF006541">
    <property type="entry name" value="PRK09038.1"/>
    <property type="match status" value="1"/>
</dbReference>
<feature type="transmembrane region" description="Helical" evidence="9">
    <location>
        <begin position="20"/>
        <end position="38"/>
    </location>
</feature>
<dbReference type="SUPFAM" id="SSF103088">
    <property type="entry name" value="OmpA-like"/>
    <property type="match status" value="1"/>
</dbReference>
<dbReference type="EMBL" id="JZIW01000008">
    <property type="protein sequence ID" value="KOO76287.1"/>
    <property type="molecule type" value="Genomic_DNA"/>
</dbReference>
<reference evidence="11 12" key="1">
    <citation type="journal article" date="2015" name="Antimicrob. Agents Chemother.">
        <title>Whole-Genome Sequencing Identifies Emergence of a Quinolone Resistance Mutation in a Case of Stenotrophomonas maltophilia Bacteremia.</title>
        <authorList>
            <person name="Pak T.R."/>
            <person name="Altman D.R."/>
            <person name="Attie O."/>
            <person name="Sebra R."/>
            <person name="Hamula C.L."/>
            <person name="Lewis M."/>
            <person name="Deikus G."/>
            <person name="Newman L.C."/>
            <person name="Fang G."/>
            <person name="Hand J."/>
            <person name="Papel G."/>
            <person name="Wallach F."/>
            <person name="Schadt E.E."/>
            <person name="Huprikar S."/>
            <person name="van Bakel H."/>
            <person name="Kasarskis A."/>
            <person name="Bashir A."/>
        </authorList>
    </citation>
    <scope>NUCLEOTIDE SEQUENCE [LARGE SCALE GENOMIC DNA]</scope>
    <source>
        <strain evidence="11 12">ISMMS6</strain>
    </source>
</reference>
<proteinExistence type="inferred from homology"/>
<name>A0AB34TEJ2_STEMA</name>
<keyword evidence="4 9" id="KW-0812">Transmembrane</keyword>
<dbReference type="InterPro" id="IPR006665">
    <property type="entry name" value="OmpA-like"/>
</dbReference>
<evidence type="ECO:0000256" key="3">
    <source>
        <dbReference type="ARBA" id="ARBA00022475"/>
    </source>
</evidence>
<evidence type="ECO:0000256" key="2">
    <source>
        <dbReference type="ARBA" id="ARBA00008914"/>
    </source>
</evidence>
<feature type="domain" description="OmpA-like" evidence="10">
    <location>
        <begin position="156"/>
        <end position="276"/>
    </location>
</feature>
<evidence type="ECO:0000256" key="4">
    <source>
        <dbReference type="ARBA" id="ARBA00022692"/>
    </source>
</evidence>
<keyword evidence="5 9" id="KW-1133">Transmembrane helix</keyword>
<evidence type="ECO:0000256" key="8">
    <source>
        <dbReference type="SAM" id="MobiDB-lite"/>
    </source>
</evidence>
<comment type="similarity">
    <text evidence="2">Belongs to the MotB family.</text>
</comment>
<evidence type="ECO:0000256" key="5">
    <source>
        <dbReference type="ARBA" id="ARBA00022989"/>
    </source>
</evidence>
<comment type="caution">
    <text evidence="11">The sequence shown here is derived from an EMBL/GenBank/DDBJ whole genome shotgun (WGS) entry which is preliminary data.</text>
</comment>
<keyword evidence="6 7" id="KW-0472">Membrane</keyword>
<evidence type="ECO:0000256" key="9">
    <source>
        <dbReference type="SAM" id="Phobius"/>
    </source>
</evidence>
<sequence>MARRKHHEEHANHEAWAIPYADLMTLLLAFFVVMYAISSVNEGKYRIMADALTDAFGGAPRTINPVQVGNKQVQGGGWDSPSVIKSGTKIGPSAPAPSHDPTLLPSMASQMRMPVSVHNQEQIARAERQLNTIADRLTAALAPLIDRGMISVRRTELWIEVEINSDILFPTGSAALDVHARQTLSSLADVLRDVPNSVRVEGHTDNVPIATATFPSNWELSAGRAASVVHLFADQGVQPSRLAMVGYGQFRPREENDSAQGRNRNRRVMVIILADTSHSVDPLGQRLNAATGATGATGSTDTEQAAATPASTPTSPIAPVKLPPVPAGSRVGAAVPPAMKE</sequence>
<protein>
    <submittedName>
        <fullName evidence="11">Flagellar motor protein MotD</fullName>
    </submittedName>
</protein>
<keyword evidence="11" id="KW-0282">Flagellum</keyword>
<dbReference type="PROSITE" id="PS51123">
    <property type="entry name" value="OMPA_2"/>
    <property type="match status" value="1"/>
</dbReference>
<dbReference type="PANTHER" id="PTHR30329">
    <property type="entry name" value="STATOR ELEMENT OF FLAGELLAR MOTOR COMPLEX"/>
    <property type="match status" value="1"/>
</dbReference>
<dbReference type="InterPro" id="IPR036737">
    <property type="entry name" value="OmpA-like_sf"/>
</dbReference>
<dbReference type="RefSeq" id="WP_053462838.1">
    <property type="nucleotide sequence ID" value="NZ_JZIW01000008.1"/>
</dbReference>
<organism evidence="11 12">
    <name type="scientific">Stenotrophomonas maltophilia</name>
    <name type="common">Pseudomonas maltophilia</name>
    <name type="synonym">Xanthomonas maltophilia</name>
    <dbReference type="NCBI Taxonomy" id="40324"/>
    <lineage>
        <taxon>Bacteria</taxon>
        <taxon>Pseudomonadati</taxon>
        <taxon>Pseudomonadota</taxon>
        <taxon>Gammaproteobacteria</taxon>
        <taxon>Lysobacterales</taxon>
        <taxon>Lysobacteraceae</taxon>
        <taxon>Stenotrophomonas</taxon>
        <taxon>Stenotrophomonas maltophilia group</taxon>
    </lineage>
</organism>
<evidence type="ECO:0000259" key="10">
    <source>
        <dbReference type="PROSITE" id="PS51123"/>
    </source>
</evidence>
<dbReference type="InterPro" id="IPR025713">
    <property type="entry name" value="MotB-like_N_dom"/>
</dbReference>
<keyword evidence="11" id="KW-0969">Cilium</keyword>